<evidence type="ECO:0000313" key="4">
    <source>
        <dbReference type="EMBL" id="CAB4212840.1"/>
    </source>
</evidence>
<name>A0A6J5QQ95_9CAUD</name>
<evidence type="ECO:0000313" key="2">
    <source>
        <dbReference type="EMBL" id="CAB4183138.1"/>
    </source>
</evidence>
<protein>
    <submittedName>
        <fullName evidence="2">Uncharacterized protein</fullName>
    </submittedName>
</protein>
<dbReference type="EMBL" id="LR797381">
    <property type="protein sequence ID" value="CAB4212840.1"/>
    <property type="molecule type" value="Genomic_DNA"/>
</dbReference>
<gene>
    <name evidence="2" type="ORF">UFOVP1091_38</name>
    <name evidence="3" type="ORF">UFOVP1335_8</name>
    <name evidence="4" type="ORF">UFOVP1445_38</name>
    <name evidence="1" type="ORF">UFOVP914_29</name>
</gene>
<dbReference type="EMBL" id="LR797281">
    <property type="protein sequence ID" value="CAB4198956.1"/>
    <property type="molecule type" value="Genomic_DNA"/>
</dbReference>
<evidence type="ECO:0000313" key="3">
    <source>
        <dbReference type="EMBL" id="CAB4198956.1"/>
    </source>
</evidence>
<organism evidence="2">
    <name type="scientific">uncultured Caudovirales phage</name>
    <dbReference type="NCBI Taxonomy" id="2100421"/>
    <lineage>
        <taxon>Viruses</taxon>
        <taxon>Duplodnaviria</taxon>
        <taxon>Heunggongvirae</taxon>
        <taxon>Uroviricota</taxon>
        <taxon>Caudoviricetes</taxon>
        <taxon>Peduoviridae</taxon>
        <taxon>Maltschvirus</taxon>
        <taxon>Maltschvirus maltsch</taxon>
    </lineage>
</organism>
<reference evidence="2" key="1">
    <citation type="submission" date="2020-05" db="EMBL/GenBank/DDBJ databases">
        <authorList>
            <person name="Chiriac C."/>
            <person name="Salcher M."/>
            <person name="Ghai R."/>
            <person name="Kavagutti S V."/>
        </authorList>
    </citation>
    <scope>NUCLEOTIDE SEQUENCE</scope>
</reference>
<dbReference type="EMBL" id="LR797033">
    <property type="protein sequence ID" value="CAB4183138.1"/>
    <property type="molecule type" value="Genomic_DNA"/>
</dbReference>
<proteinExistence type="predicted"/>
<dbReference type="EMBL" id="LR796864">
    <property type="protein sequence ID" value="CAB4171264.1"/>
    <property type="molecule type" value="Genomic_DNA"/>
</dbReference>
<accession>A0A6J5QQ95</accession>
<sequence>MSIQLNQAISTENTVRERVGNMYDLKFASVWVTNADGEIDCVAKSGDVYDLLDDKKTFKAIKDYDTFSILTCGWAAPLESTDENTPPSQHPQKRRVRLLVHATEFGVATVLRFQDNNDEIVTDEGKARGSLADAVMGLMDKKMTNMMKKENK</sequence>
<evidence type="ECO:0000313" key="1">
    <source>
        <dbReference type="EMBL" id="CAB4171264.1"/>
    </source>
</evidence>